<keyword evidence="13 18" id="KW-0560">Oxidoreductase</keyword>
<dbReference type="PANTHER" id="PTHR21071:SF4">
    <property type="entry name" value="UDP-N-ACETYLENOLPYRUVOYLGLUCOSAMINE REDUCTASE"/>
    <property type="match status" value="1"/>
</dbReference>
<dbReference type="NCBIfam" id="NF000755">
    <property type="entry name" value="PRK00046.1"/>
    <property type="match status" value="1"/>
</dbReference>
<dbReference type="InterPro" id="IPR016166">
    <property type="entry name" value="FAD-bd_PCMH"/>
</dbReference>
<evidence type="ECO:0000259" key="17">
    <source>
        <dbReference type="PROSITE" id="PS51387"/>
    </source>
</evidence>
<keyword evidence="12" id="KW-0573">Peptidoglycan synthesis</keyword>
<dbReference type="InterPro" id="IPR006094">
    <property type="entry name" value="Oxid_FAD_bind_N"/>
</dbReference>
<dbReference type="InterPro" id="IPR016167">
    <property type="entry name" value="FAD-bd_PCMH_sub1"/>
</dbReference>
<keyword evidence="11" id="KW-0133">Cell shape</keyword>
<gene>
    <name evidence="18" type="ORF">MNBD_BACTEROID01-572</name>
</gene>
<keyword evidence="14" id="KW-0131">Cell cycle</keyword>
<dbReference type="GO" id="GO:0071949">
    <property type="term" value="F:FAD binding"/>
    <property type="evidence" value="ECO:0007669"/>
    <property type="project" value="InterPro"/>
</dbReference>
<dbReference type="GO" id="GO:0009252">
    <property type="term" value="P:peptidoglycan biosynthetic process"/>
    <property type="evidence" value="ECO:0007669"/>
    <property type="project" value="UniProtKB-UniPathway"/>
</dbReference>
<evidence type="ECO:0000256" key="12">
    <source>
        <dbReference type="ARBA" id="ARBA00022984"/>
    </source>
</evidence>
<evidence type="ECO:0000256" key="7">
    <source>
        <dbReference type="ARBA" id="ARBA00022618"/>
    </source>
</evidence>
<dbReference type="PROSITE" id="PS51387">
    <property type="entry name" value="FAD_PCMH"/>
    <property type="match status" value="1"/>
</dbReference>
<dbReference type="HAMAP" id="MF_00037">
    <property type="entry name" value="MurB"/>
    <property type="match status" value="1"/>
</dbReference>
<dbReference type="GO" id="GO:0005829">
    <property type="term" value="C:cytosol"/>
    <property type="evidence" value="ECO:0007669"/>
    <property type="project" value="TreeGrafter"/>
</dbReference>
<accession>A0A3B0T881</accession>
<dbReference type="InterPro" id="IPR036318">
    <property type="entry name" value="FAD-bd_PCMH-like_sf"/>
</dbReference>
<proteinExistence type="inferred from homology"/>
<dbReference type="Pfam" id="PF02873">
    <property type="entry name" value="MurB_C"/>
    <property type="match status" value="1"/>
</dbReference>
<dbReference type="SUPFAM" id="SSF56194">
    <property type="entry name" value="Uridine diphospho-N-Acetylenolpyruvylglucosamine reductase, MurB, C-terminal domain"/>
    <property type="match status" value="1"/>
</dbReference>
<dbReference type="InterPro" id="IPR036635">
    <property type="entry name" value="MurB_C_sf"/>
</dbReference>
<dbReference type="Gene3D" id="3.30.43.10">
    <property type="entry name" value="Uridine Diphospho-n-acetylenolpyruvylglucosamine Reductase, domain 2"/>
    <property type="match status" value="1"/>
</dbReference>
<dbReference type="InterPro" id="IPR003170">
    <property type="entry name" value="MurB"/>
</dbReference>
<dbReference type="Pfam" id="PF01565">
    <property type="entry name" value="FAD_binding_4"/>
    <property type="match status" value="1"/>
</dbReference>
<dbReference type="GO" id="GO:0008762">
    <property type="term" value="F:UDP-N-acetylmuramate dehydrogenase activity"/>
    <property type="evidence" value="ECO:0007669"/>
    <property type="project" value="UniProtKB-EC"/>
</dbReference>
<comment type="pathway">
    <text evidence="4">Cell wall biogenesis; peptidoglycan biosynthesis.</text>
</comment>
<dbReference type="InterPro" id="IPR016169">
    <property type="entry name" value="FAD-bd_PCMH_sub2"/>
</dbReference>
<keyword evidence="6" id="KW-0963">Cytoplasm</keyword>
<dbReference type="EMBL" id="UOEP01000034">
    <property type="protein sequence ID" value="VAW14248.1"/>
    <property type="molecule type" value="Genomic_DNA"/>
</dbReference>
<dbReference type="InterPro" id="IPR011601">
    <property type="entry name" value="MurB_C"/>
</dbReference>
<evidence type="ECO:0000256" key="6">
    <source>
        <dbReference type="ARBA" id="ARBA00022490"/>
    </source>
</evidence>
<dbReference type="SUPFAM" id="SSF56176">
    <property type="entry name" value="FAD-binding/transporter-associated domain-like"/>
    <property type="match status" value="1"/>
</dbReference>
<evidence type="ECO:0000256" key="15">
    <source>
        <dbReference type="ARBA" id="ARBA00023316"/>
    </source>
</evidence>
<keyword evidence="10" id="KW-0521">NADP</keyword>
<protein>
    <recommendedName>
        <fullName evidence="5">UDP-N-acetylmuramate dehydrogenase</fullName>
        <ecNumber evidence="5">1.3.1.98</ecNumber>
    </recommendedName>
</protein>
<evidence type="ECO:0000256" key="2">
    <source>
        <dbReference type="ARBA" id="ARBA00003921"/>
    </source>
</evidence>
<dbReference type="Gene3D" id="3.90.78.10">
    <property type="entry name" value="UDP-N-acetylenolpyruvoylglucosamine reductase, C-terminal domain"/>
    <property type="match status" value="1"/>
</dbReference>
<dbReference type="GO" id="GO:0071555">
    <property type="term" value="P:cell wall organization"/>
    <property type="evidence" value="ECO:0007669"/>
    <property type="project" value="UniProtKB-KW"/>
</dbReference>
<evidence type="ECO:0000256" key="13">
    <source>
        <dbReference type="ARBA" id="ARBA00023002"/>
    </source>
</evidence>
<evidence type="ECO:0000313" key="18">
    <source>
        <dbReference type="EMBL" id="VAW14248.1"/>
    </source>
</evidence>
<dbReference type="GO" id="GO:0051301">
    <property type="term" value="P:cell division"/>
    <property type="evidence" value="ECO:0007669"/>
    <property type="project" value="UniProtKB-KW"/>
</dbReference>
<dbReference type="NCBIfam" id="NF010478">
    <property type="entry name" value="PRK13903.1"/>
    <property type="match status" value="1"/>
</dbReference>
<dbReference type="EC" id="1.3.1.98" evidence="5"/>
<evidence type="ECO:0000256" key="8">
    <source>
        <dbReference type="ARBA" id="ARBA00022630"/>
    </source>
</evidence>
<evidence type="ECO:0000256" key="11">
    <source>
        <dbReference type="ARBA" id="ARBA00022960"/>
    </source>
</evidence>
<evidence type="ECO:0000256" key="5">
    <source>
        <dbReference type="ARBA" id="ARBA00012518"/>
    </source>
</evidence>
<keyword evidence="7" id="KW-0132">Cell division</keyword>
<evidence type="ECO:0000256" key="14">
    <source>
        <dbReference type="ARBA" id="ARBA00023306"/>
    </source>
</evidence>
<comment type="subcellular location">
    <subcellularLocation>
        <location evidence="3">Cytoplasm</location>
    </subcellularLocation>
</comment>
<comment type="function">
    <text evidence="2">Cell wall formation.</text>
</comment>
<evidence type="ECO:0000256" key="9">
    <source>
        <dbReference type="ARBA" id="ARBA00022827"/>
    </source>
</evidence>
<keyword evidence="9" id="KW-0274">FAD</keyword>
<dbReference type="Gene3D" id="3.30.465.10">
    <property type="match status" value="1"/>
</dbReference>
<keyword evidence="15" id="KW-0961">Cell wall biogenesis/degradation</keyword>
<reference evidence="18" key="1">
    <citation type="submission" date="2018-06" db="EMBL/GenBank/DDBJ databases">
        <authorList>
            <person name="Zhirakovskaya E."/>
        </authorList>
    </citation>
    <scope>NUCLEOTIDE SEQUENCE</scope>
</reference>
<comment type="cofactor">
    <cofactor evidence="1">
        <name>FAD</name>
        <dbReference type="ChEBI" id="CHEBI:57692"/>
    </cofactor>
</comment>
<sequence>MVRFIDDFSLKSYTTFGIACKAKHFFEFTDSPDLGGFLKSDKFCREKKHFVLGGGSNLLFLEDYDGLIIHPNVPGIEIIREDRQHVWVEAGAGEDWDEFVHYCVAQGFGGLENLSLIPGRVGAAPIQNIGAYGREVCRFVETVKGYDMKTMEEHHIPAGDCRFAYRNSIFKNELKGRFIVLSVIFRLDKFPEFELGYGGVEDEVRKLGGVNLQNIRQAIINIRTGKLPDTKKVGSAGSFFKNPVVGKDVASGLKERYPDLPTYPAGEGRSKLAAGWLVDRCGWKGYRNGGAGVHGEQALVLVNYGNATGKQIFELSEKIRQSVFDKFGVPLEREVDVVF</sequence>
<keyword evidence="8" id="KW-0285">Flavoprotein</keyword>
<evidence type="ECO:0000256" key="10">
    <source>
        <dbReference type="ARBA" id="ARBA00022857"/>
    </source>
</evidence>
<dbReference type="NCBIfam" id="TIGR00179">
    <property type="entry name" value="murB"/>
    <property type="match status" value="1"/>
</dbReference>
<evidence type="ECO:0000256" key="16">
    <source>
        <dbReference type="ARBA" id="ARBA00048914"/>
    </source>
</evidence>
<name>A0A3B0T881_9ZZZZ</name>
<evidence type="ECO:0000256" key="1">
    <source>
        <dbReference type="ARBA" id="ARBA00001974"/>
    </source>
</evidence>
<organism evidence="18">
    <name type="scientific">hydrothermal vent metagenome</name>
    <dbReference type="NCBI Taxonomy" id="652676"/>
    <lineage>
        <taxon>unclassified sequences</taxon>
        <taxon>metagenomes</taxon>
        <taxon>ecological metagenomes</taxon>
    </lineage>
</organism>
<dbReference type="UniPathway" id="UPA00219"/>
<evidence type="ECO:0000256" key="3">
    <source>
        <dbReference type="ARBA" id="ARBA00004496"/>
    </source>
</evidence>
<dbReference type="PANTHER" id="PTHR21071">
    <property type="entry name" value="UDP-N-ACETYLENOLPYRUVOYLGLUCOSAMINE REDUCTASE"/>
    <property type="match status" value="1"/>
</dbReference>
<dbReference type="GO" id="GO:0008360">
    <property type="term" value="P:regulation of cell shape"/>
    <property type="evidence" value="ECO:0007669"/>
    <property type="project" value="UniProtKB-KW"/>
</dbReference>
<evidence type="ECO:0000256" key="4">
    <source>
        <dbReference type="ARBA" id="ARBA00004752"/>
    </source>
</evidence>
<dbReference type="AlphaFoldDB" id="A0A3B0T881"/>
<feature type="domain" description="FAD-binding PCMH-type" evidence="17">
    <location>
        <begin position="18"/>
        <end position="190"/>
    </location>
</feature>
<comment type="catalytic activity">
    <reaction evidence="16">
        <text>UDP-N-acetyl-alpha-D-muramate + NADP(+) = UDP-N-acetyl-3-O-(1-carboxyvinyl)-alpha-D-glucosamine + NADPH + H(+)</text>
        <dbReference type="Rhea" id="RHEA:12248"/>
        <dbReference type="ChEBI" id="CHEBI:15378"/>
        <dbReference type="ChEBI" id="CHEBI:57783"/>
        <dbReference type="ChEBI" id="CHEBI:58349"/>
        <dbReference type="ChEBI" id="CHEBI:68483"/>
        <dbReference type="ChEBI" id="CHEBI:70757"/>
        <dbReference type="EC" id="1.3.1.98"/>
    </reaction>
</comment>